<evidence type="ECO:0000256" key="1">
    <source>
        <dbReference type="SAM" id="Phobius"/>
    </source>
</evidence>
<organism evidence="2 3">
    <name type="scientific">Eiseniibacteriota bacterium</name>
    <dbReference type="NCBI Taxonomy" id="2212470"/>
    <lineage>
        <taxon>Bacteria</taxon>
        <taxon>Candidatus Eiseniibacteriota</taxon>
    </lineage>
</organism>
<evidence type="ECO:0000313" key="2">
    <source>
        <dbReference type="EMBL" id="TMQ56771.1"/>
    </source>
</evidence>
<dbReference type="GO" id="GO:0009401">
    <property type="term" value="P:phosphoenolpyruvate-dependent sugar phosphotransferase system"/>
    <property type="evidence" value="ECO:0007669"/>
    <property type="project" value="InterPro"/>
</dbReference>
<dbReference type="PROSITE" id="PS51108">
    <property type="entry name" value="PTS_EIID"/>
    <property type="match status" value="1"/>
</dbReference>
<proteinExistence type="predicted"/>
<dbReference type="Pfam" id="PF03613">
    <property type="entry name" value="EIID-AGA"/>
    <property type="match status" value="1"/>
</dbReference>
<feature type="transmembrane region" description="Helical" evidence="1">
    <location>
        <begin position="209"/>
        <end position="226"/>
    </location>
</feature>
<sequence>MTEGRLSRRDRWRMAMRAALLQATWNYERQQGLGWAWALKPALDRFYPDAERRRSRLTEHTAYFNTQPTLASLALGAVAGLEERRAAGEPIDSAAVARVKSALGSSLAALGDRLFWLTLRPVAACVGLVFAISGRWFGALAMWACYNWIHLGLRFAGVEWGYREGPDVLGTPLRARLEELVRGLSALGAALVGLIVATVLVPGGEPRPMVFQAALAGGLVLGMLTAQRARPSPTEWALGIGMLCIVAGWMR</sequence>
<keyword evidence="1" id="KW-1133">Transmembrane helix</keyword>
<comment type="caution">
    <text evidence="2">The sequence shown here is derived from an EMBL/GenBank/DDBJ whole genome shotgun (WGS) entry which is preliminary data.</text>
</comment>
<reference evidence="2 3" key="1">
    <citation type="journal article" date="2019" name="Nat. Microbiol.">
        <title>Mediterranean grassland soil C-N compound turnover is dependent on rainfall and depth, and is mediated by genomically divergent microorganisms.</title>
        <authorList>
            <person name="Diamond S."/>
            <person name="Andeer P.F."/>
            <person name="Li Z."/>
            <person name="Crits-Christoph A."/>
            <person name="Burstein D."/>
            <person name="Anantharaman K."/>
            <person name="Lane K.R."/>
            <person name="Thomas B.C."/>
            <person name="Pan C."/>
            <person name="Northen T.R."/>
            <person name="Banfield J.F."/>
        </authorList>
    </citation>
    <scope>NUCLEOTIDE SEQUENCE [LARGE SCALE GENOMIC DNA]</scope>
    <source>
        <strain evidence="2">WS_2</strain>
    </source>
</reference>
<dbReference type="PANTHER" id="PTHR32502:SF27">
    <property type="entry name" value="PTS SYSTEM, MANNOSE-SPECIFIC IID COMPONENT"/>
    <property type="match status" value="1"/>
</dbReference>
<dbReference type="PANTHER" id="PTHR32502">
    <property type="entry name" value="N-ACETYLGALACTOSAMINE PERMEASE II COMPONENT-RELATED"/>
    <property type="match status" value="1"/>
</dbReference>
<dbReference type="GO" id="GO:0005886">
    <property type="term" value="C:plasma membrane"/>
    <property type="evidence" value="ECO:0007669"/>
    <property type="project" value="TreeGrafter"/>
</dbReference>
<accession>A0A538SZG5</accession>
<feature type="transmembrane region" description="Helical" evidence="1">
    <location>
        <begin position="114"/>
        <end position="134"/>
    </location>
</feature>
<keyword evidence="1" id="KW-0812">Transmembrane</keyword>
<dbReference type="InterPro" id="IPR004704">
    <property type="entry name" value="PTS_IID_man"/>
</dbReference>
<dbReference type="Proteomes" id="UP000317716">
    <property type="component" value="Unassembled WGS sequence"/>
</dbReference>
<dbReference type="AlphaFoldDB" id="A0A538SZG5"/>
<gene>
    <name evidence="2" type="ORF">E6K72_04505</name>
</gene>
<feature type="transmembrane region" description="Helical" evidence="1">
    <location>
        <begin position="233"/>
        <end position="250"/>
    </location>
</feature>
<keyword evidence="1" id="KW-0472">Membrane</keyword>
<dbReference type="InterPro" id="IPR050303">
    <property type="entry name" value="GatZ_KbaZ_carbometab"/>
</dbReference>
<name>A0A538SZG5_UNCEI</name>
<evidence type="ECO:0000313" key="3">
    <source>
        <dbReference type="Proteomes" id="UP000317716"/>
    </source>
</evidence>
<protein>
    <submittedName>
        <fullName evidence="2">PTS system mannose/fructose/sorbose family transporter subunit IID</fullName>
    </submittedName>
</protein>
<dbReference type="EMBL" id="VBOS01000150">
    <property type="protein sequence ID" value="TMQ56771.1"/>
    <property type="molecule type" value="Genomic_DNA"/>
</dbReference>
<feature type="transmembrane region" description="Helical" evidence="1">
    <location>
        <begin position="183"/>
        <end position="203"/>
    </location>
</feature>